<accession>I4C6K5</accession>
<dbReference type="NCBIfam" id="TIGR02757">
    <property type="entry name" value="TIGR02757 family protein"/>
    <property type="match status" value="1"/>
</dbReference>
<dbReference type="Pfam" id="PF09674">
    <property type="entry name" value="DUF2400"/>
    <property type="match status" value="1"/>
</dbReference>
<dbReference type="PATRIC" id="fig|706587.4.peg.2886"/>
<dbReference type="eggNOG" id="COG0177">
    <property type="taxonomic scope" value="Bacteria"/>
</dbReference>
<dbReference type="InterPro" id="IPR014127">
    <property type="entry name" value="CHP02757"/>
</dbReference>
<dbReference type="Proteomes" id="UP000006055">
    <property type="component" value="Chromosome"/>
</dbReference>
<dbReference type="STRING" id="706587.Desti_2516"/>
<dbReference type="EMBL" id="CP003360">
    <property type="protein sequence ID" value="AFM25196.1"/>
    <property type="molecule type" value="Genomic_DNA"/>
</dbReference>
<protein>
    <submittedName>
        <fullName evidence="1">TIGR02757 family protein</fullName>
    </submittedName>
</protein>
<keyword evidence="2" id="KW-1185">Reference proteome</keyword>
<dbReference type="HOGENOM" id="CLU_064298_0_0_7"/>
<sequence>MERLRLNTDQARNLCELYEKLNRREYVHPDPLEFLYDYPDLRDREIVGLIASSLAYGAVRQILRSVRTVLQRMGESPRDYLGIATQSSLCREFRDFKHRFTTGEELATMLLGAKRVIETYGSLGGCFVQGMESQHETVIPALTYLVRELSRPFQGRPRSLLPSPELGSACKRLNLYLRWMVRRDRVDPGGWDSISPRHLLIPLDVHMFRISQWMGLTLRKQANLRTACEITAAFRKIEPEDPVRYDFALTRLGIRDDMNPEEFLRTCGG</sequence>
<evidence type="ECO:0000313" key="2">
    <source>
        <dbReference type="Proteomes" id="UP000006055"/>
    </source>
</evidence>
<dbReference type="AlphaFoldDB" id="I4C6K5"/>
<name>I4C6K5_DESTA</name>
<dbReference type="KEGG" id="dti:Desti_2516"/>
<dbReference type="RefSeq" id="WP_014810338.1">
    <property type="nucleotide sequence ID" value="NC_018025.1"/>
</dbReference>
<gene>
    <name evidence="1" type="ordered locus">Desti_2516</name>
</gene>
<organism evidence="1 2">
    <name type="scientific">Desulfomonile tiedjei (strain ATCC 49306 / DSM 6799 / DCB-1)</name>
    <dbReference type="NCBI Taxonomy" id="706587"/>
    <lineage>
        <taxon>Bacteria</taxon>
        <taxon>Pseudomonadati</taxon>
        <taxon>Thermodesulfobacteriota</taxon>
        <taxon>Desulfomonilia</taxon>
        <taxon>Desulfomonilales</taxon>
        <taxon>Desulfomonilaceae</taxon>
        <taxon>Desulfomonile</taxon>
    </lineage>
</organism>
<proteinExistence type="predicted"/>
<dbReference type="OrthoDB" id="9773332at2"/>
<evidence type="ECO:0000313" key="1">
    <source>
        <dbReference type="EMBL" id="AFM25196.1"/>
    </source>
</evidence>
<reference evidence="2" key="1">
    <citation type="submission" date="2012-06" db="EMBL/GenBank/DDBJ databases">
        <title>Complete sequence of chromosome of Desulfomonile tiedjei DSM 6799.</title>
        <authorList>
            <person name="Lucas S."/>
            <person name="Copeland A."/>
            <person name="Lapidus A."/>
            <person name="Glavina del Rio T."/>
            <person name="Dalin E."/>
            <person name="Tice H."/>
            <person name="Bruce D."/>
            <person name="Goodwin L."/>
            <person name="Pitluck S."/>
            <person name="Peters L."/>
            <person name="Ovchinnikova G."/>
            <person name="Zeytun A."/>
            <person name="Lu M."/>
            <person name="Kyrpides N."/>
            <person name="Mavromatis K."/>
            <person name="Ivanova N."/>
            <person name="Brettin T."/>
            <person name="Detter J.C."/>
            <person name="Han C."/>
            <person name="Larimer F."/>
            <person name="Land M."/>
            <person name="Hauser L."/>
            <person name="Markowitz V."/>
            <person name="Cheng J.-F."/>
            <person name="Hugenholtz P."/>
            <person name="Woyke T."/>
            <person name="Wu D."/>
            <person name="Spring S."/>
            <person name="Schroeder M."/>
            <person name="Brambilla E."/>
            <person name="Klenk H.-P."/>
            <person name="Eisen J.A."/>
        </authorList>
    </citation>
    <scope>NUCLEOTIDE SEQUENCE [LARGE SCALE GENOMIC DNA]</scope>
    <source>
        <strain evidence="2">ATCC 49306 / DSM 6799 / DCB-1</strain>
    </source>
</reference>